<sequence>MSKFLHKVKDAMTDHDMNAARAGGSQAPHNTYETSNPPTTKNDSNQDNSSGMNTSSAMGSNDPYGSDSRSGNEPGTYRDSGMGSRGGHSDADNYGSAATGRDNSTNASQPSSSDINAGPHDSKMANKMDPRVDSDLDNRAQSAGGINPQRSSNVPGNTASQEQPRTSGVDNHLSSEDDYNKSTEETKSQSQPTNYDPRGQQTSEESHHTATHEHKSHSATTHNMPCQTNLQDEQGTGNRTAGQGFGGNAAGSSSTSGARDLTGDQTADRLKKVDPRVTQSNQQFNAANQRVALDCTSSSSNQKIDENDNSLQEDAQYQQAARWWLASTAYPLVAGTFGPLASAFNICSLSQPWRMDLTSSGGTDVPDPKWASAINAISVVFALIANLDLSFNMARRIRFETAQPMIIVGWYISSAFLIAILIPFGVGMYKPENNHRVYSQCYYHVTGYGAYRGCYSRKYNLTTSQRTLMLQTIIFCFYLLGGAAVYSKVEGWRFLDAVYFADYTLLTIGVGNFSPSTHLGRGLLFPYAIGGIIILGLIISSIRTLMLENGKQKIGNILTAHMRKYLLKGAFSDRSGVKGIIPSLGEKDAKAEGRSEREQRKQEFIAMRQVRELANIQHKWLSLLISFLLWMTVWLIGGVVFWRSGSNAKWSYFEALYFAYTSLLTFGYGDFYPISSLGKSFFVFWSLLAVPTITILVSNLGDTAIRFIRDITLFIGELTILPGDQPFMD</sequence>
<dbReference type="Proteomes" id="UP000191691">
    <property type="component" value="Unassembled WGS sequence"/>
</dbReference>
<evidence type="ECO:0000256" key="1">
    <source>
        <dbReference type="ARBA" id="ARBA00004141"/>
    </source>
</evidence>
<evidence type="ECO:0000256" key="8">
    <source>
        <dbReference type="RuleBase" id="RU003857"/>
    </source>
</evidence>
<feature type="transmembrane region" description="Helical" evidence="10">
    <location>
        <begin position="468"/>
        <end position="487"/>
    </location>
</feature>
<dbReference type="STRING" id="60175.A0A1V6XEB4"/>
<comment type="caution">
    <text evidence="12">The sequence shown here is derived from an EMBL/GenBank/DDBJ whole genome shotgun (WGS) entry which is preliminary data.</text>
</comment>
<feature type="transmembrane region" description="Helical" evidence="10">
    <location>
        <begin position="681"/>
        <end position="701"/>
    </location>
</feature>
<gene>
    <name evidence="12" type="ORF">PENNAL_c0087G04999</name>
</gene>
<dbReference type="PRINTS" id="PR01333">
    <property type="entry name" value="2POREKCHANEL"/>
</dbReference>
<dbReference type="GO" id="GO:0022841">
    <property type="term" value="F:potassium ion leak channel activity"/>
    <property type="evidence" value="ECO:0007669"/>
    <property type="project" value="TreeGrafter"/>
</dbReference>
<accession>A0A1V6XEB4</accession>
<feature type="compositionally biased region" description="Polar residues" evidence="9">
    <location>
        <begin position="148"/>
        <end position="169"/>
    </location>
</feature>
<dbReference type="GO" id="GO:0005886">
    <property type="term" value="C:plasma membrane"/>
    <property type="evidence" value="ECO:0007669"/>
    <property type="project" value="TreeGrafter"/>
</dbReference>
<evidence type="ECO:0000256" key="5">
    <source>
        <dbReference type="ARBA" id="ARBA00023065"/>
    </source>
</evidence>
<feature type="compositionally biased region" description="Polar residues" evidence="9">
    <location>
        <begin position="223"/>
        <end position="240"/>
    </location>
</feature>
<evidence type="ECO:0000256" key="9">
    <source>
        <dbReference type="SAM" id="MobiDB-lite"/>
    </source>
</evidence>
<dbReference type="Pfam" id="PF07885">
    <property type="entry name" value="Ion_trans_2"/>
    <property type="match status" value="2"/>
</dbReference>
<evidence type="ECO:0000256" key="10">
    <source>
        <dbReference type="SAM" id="Phobius"/>
    </source>
</evidence>
<feature type="compositionally biased region" description="Basic and acidic residues" evidence="9">
    <location>
        <begin position="120"/>
        <end position="138"/>
    </location>
</feature>
<evidence type="ECO:0000256" key="4">
    <source>
        <dbReference type="ARBA" id="ARBA00022989"/>
    </source>
</evidence>
<keyword evidence="13" id="KW-1185">Reference proteome</keyword>
<reference evidence="13" key="1">
    <citation type="journal article" date="2017" name="Nat. Microbiol.">
        <title>Global analysis of biosynthetic gene clusters reveals vast potential of secondary metabolite production in Penicillium species.</title>
        <authorList>
            <person name="Nielsen J.C."/>
            <person name="Grijseels S."/>
            <person name="Prigent S."/>
            <person name="Ji B."/>
            <person name="Dainat J."/>
            <person name="Nielsen K.F."/>
            <person name="Frisvad J.C."/>
            <person name="Workman M."/>
            <person name="Nielsen J."/>
        </authorList>
    </citation>
    <scope>NUCLEOTIDE SEQUENCE [LARGE SCALE GENOMIC DNA]</scope>
    <source>
        <strain evidence="13">IBT 13039</strain>
    </source>
</reference>
<feature type="domain" description="Potassium channel" evidence="11">
    <location>
        <begin position="630"/>
        <end position="703"/>
    </location>
</feature>
<comment type="similarity">
    <text evidence="8">Belongs to the two pore domain potassium channel (TC 1.A.1.8) family.</text>
</comment>
<dbReference type="GO" id="GO:0015271">
    <property type="term" value="F:outward rectifier potassium channel activity"/>
    <property type="evidence" value="ECO:0007669"/>
    <property type="project" value="TreeGrafter"/>
</dbReference>
<dbReference type="InterPro" id="IPR003280">
    <property type="entry name" value="2pore_dom_K_chnl"/>
</dbReference>
<dbReference type="SUPFAM" id="SSF81324">
    <property type="entry name" value="Voltage-gated potassium channels"/>
    <property type="match status" value="2"/>
</dbReference>
<dbReference type="EMBL" id="MOOB01000087">
    <property type="protein sequence ID" value="OQE73480.1"/>
    <property type="molecule type" value="Genomic_DNA"/>
</dbReference>
<organism evidence="12 13">
    <name type="scientific">Penicillium nalgiovense</name>
    <dbReference type="NCBI Taxonomy" id="60175"/>
    <lineage>
        <taxon>Eukaryota</taxon>
        <taxon>Fungi</taxon>
        <taxon>Dikarya</taxon>
        <taxon>Ascomycota</taxon>
        <taxon>Pezizomycotina</taxon>
        <taxon>Eurotiomycetes</taxon>
        <taxon>Eurotiomycetidae</taxon>
        <taxon>Eurotiales</taxon>
        <taxon>Aspergillaceae</taxon>
        <taxon>Penicillium</taxon>
    </lineage>
</organism>
<feature type="region of interest" description="Disordered" evidence="9">
    <location>
        <begin position="1"/>
        <end position="262"/>
    </location>
</feature>
<name>A0A1V6XEB4_PENNA</name>
<feature type="compositionally biased region" description="Basic and acidic residues" evidence="9">
    <location>
        <begin position="204"/>
        <end position="213"/>
    </location>
</feature>
<dbReference type="InterPro" id="IPR013099">
    <property type="entry name" value="K_chnl_dom"/>
</dbReference>
<keyword evidence="4 10" id="KW-1133">Transmembrane helix</keyword>
<evidence type="ECO:0000256" key="3">
    <source>
        <dbReference type="ARBA" id="ARBA00022692"/>
    </source>
</evidence>
<keyword evidence="5 8" id="KW-0406">Ion transport</keyword>
<feature type="domain" description="Potassium channel" evidence="11">
    <location>
        <begin position="473"/>
        <end position="546"/>
    </location>
</feature>
<keyword evidence="6 10" id="KW-0472">Membrane</keyword>
<feature type="transmembrane region" description="Helical" evidence="10">
    <location>
        <begin position="370"/>
        <end position="387"/>
    </location>
</feature>
<dbReference type="PANTHER" id="PTHR11003:SF301">
    <property type="entry name" value="POTASSIUM CHANNEL PROTEIN"/>
    <property type="match status" value="1"/>
</dbReference>
<feature type="compositionally biased region" description="Basic and acidic residues" evidence="9">
    <location>
        <begin position="173"/>
        <end position="187"/>
    </location>
</feature>
<feature type="transmembrane region" description="Helical" evidence="10">
    <location>
        <begin position="620"/>
        <end position="644"/>
    </location>
</feature>
<evidence type="ECO:0000256" key="7">
    <source>
        <dbReference type="ARBA" id="ARBA00023303"/>
    </source>
</evidence>
<comment type="subcellular location">
    <subcellularLocation>
        <location evidence="1">Membrane</location>
        <topology evidence="1">Multi-pass membrane protein</topology>
    </subcellularLocation>
</comment>
<feature type="compositionally biased region" description="Basic and acidic residues" evidence="9">
    <location>
        <begin position="7"/>
        <end position="18"/>
    </location>
</feature>
<feature type="transmembrane region" description="Helical" evidence="10">
    <location>
        <begin position="525"/>
        <end position="546"/>
    </location>
</feature>
<evidence type="ECO:0000256" key="6">
    <source>
        <dbReference type="ARBA" id="ARBA00023136"/>
    </source>
</evidence>
<proteinExistence type="inferred from homology"/>
<evidence type="ECO:0000259" key="11">
    <source>
        <dbReference type="Pfam" id="PF07885"/>
    </source>
</evidence>
<keyword evidence="7 8" id="KW-0407">Ion channel</keyword>
<dbReference type="AlphaFoldDB" id="A0A1V6XEB4"/>
<feature type="compositionally biased region" description="Polar residues" evidence="9">
    <location>
        <begin position="101"/>
        <end position="115"/>
    </location>
</feature>
<feature type="compositionally biased region" description="Polar residues" evidence="9">
    <location>
        <begin position="27"/>
        <end position="59"/>
    </location>
</feature>
<feature type="transmembrane region" description="Helical" evidence="10">
    <location>
        <begin position="408"/>
        <end position="429"/>
    </location>
</feature>
<dbReference type="Gene3D" id="1.10.287.70">
    <property type="match status" value="2"/>
</dbReference>
<keyword evidence="2 8" id="KW-0813">Transport</keyword>
<dbReference type="PANTHER" id="PTHR11003">
    <property type="entry name" value="POTASSIUM CHANNEL, SUBFAMILY K"/>
    <property type="match status" value="1"/>
</dbReference>
<dbReference type="GO" id="GO:0030322">
    <property type="term" value="P:stabilization of membrane potential"/>
    <property type="evidence" value="ECO:0007669"/>
    <property type="project" value="TreeGrafter"/>
</dbReference>
<feature type="transmembrane region" description="Helical" evidence="10">
    <location>
        <begin position="494"/>
        <end position="513"/>
    </location>
</feature>
<keyword evidence="3 8" id="KW-0812">Transmembrane</keyword>
<protein>
    <recommendedName>
        <fullName evidence="11">Potassium channel domain-containing protein</fullName>
    </recommendedName>
</protein>
<evidence type="ECO:0000313" key="12">
    <source>
        <dbReference type="EMBL" id="OQE73480.1"/>
    </source>
</evidence>
<evidence type="ECO:0000256" key="2">
    <source>
        <dbReference type="ARBA" id="ARBA00022448"/>
    </source>
</evidence>
<evidence type="ECO:0000313" key="13">
    <source>
        <dbReference type="Proteomes" id="UP000191691"/>
    </source>
</evidence>